<dbReference type="Proteomes" id="UP000051863">
    <property type="component" value="Unassembled WGS sequence"/>
</dbReference>
<keyword evidence="1" id="KW-0472">Membrane</keyword>
<protein>
    <submittedName>
        <fullName evidence="2">Uncharacterized protein</fullName>
    </submittedName>
</protein>
<gene>
    <name evidence="2" type="ORF">ABB27_18365</name>
</gene>
<dbReference type="EMBL" id="LDJJ01000086">
    <property type="protein sequence ID" value="KRG62248.1"/>
    <property type="molecule type" value="Genomic_DNA"/>
</dbReference>
<keyword evidence="1" id="KW-1133">Transmembrane helix</keyword>
<sequence length="383" mass="41730">MRAPESGASVSTIWLSLSMVCFTLVTFSYRAAVLSALFFFIYVITARPRPKPRITPTLAISYLLSSSFLTAFAVRGDIHPPYLLKYLGISNMFWVLLVYARSIGIPQIARAAHQFVLIHSAFFVAQLGYHIATGELLDFNNLVREDYALTISTSRSLEGLGIGIRASGLFSEPSFYSMSVFPIALMLGLHERRISTAVAVGTMTSFLSLSVAGMVITAAGALLLLISCKGQRFIKLALLSIIVALLPISMTIYERRVVDSVDYDAIASRLLVVDHIKSQALADSLFGNGMFWNENAPIGHTGLSGYHVRDSSFYIYLLFTTGVAGLGVFAATLVAALRRKPRLLIATLVALLFKYGVLVSSLWMLLALAVIFSSERSDTTGPS</sequence>
<keyword evidence="1" id="KW-0812">Transmembrane</keyword>
<reference evidence="2 3" key="1">
    <citation type="submission" date="2015-05" db="EMBL/GenBank/DDBJ databases">
        <title>Genome sequencing and analysis of members of genus Stenotrophomonas.</title>
        <authorList>
            <person name="Patil P.P."/>
            <person name="Midha S."/>
            <person name="Patil P.B."/>
        </authorList>
    </citation>
    <scope>NUCLEOTIDE SEQUENCE [LARGE SCALE GENOMIC DNA]</scope>
    <source>
        <strain evidence="2 3">DSM 18941</strain>
    </source>
</reference>
<evidence type="ECO:0000256" key="1">
    <source>
        <dbReference type="SAM" id="Phobius"/>
    </source>
</evidence>
<feature type="transmembrane region" description="Helical" evidence="1">
    <location>
        <begin position="313"/>
        <end position="336"/>
    </location>
</feature>
<name>A0A0R0CAN8_9GAMM</name>
<feature type="transmembrane region" description="Helical" evidence="1">
    <location>
        <begin position="112"/>
        <end position="132"/>
    </location>
</feature>
<feature type="transmembrane region" description="Helical" evidence="1">
    <location>
        <begin position="206"/>
        <end position="226"/>
    </location>
</feature>
<comment type="caution">
    <text evidence="2">The sequence shown here is derived from an EMBL/GenBank/DDBJ whole genome shotgun (WGS) entry which is preliminary data.</text>
</comment>
<dbReference type="PATRIC" id="fig|405446.3.peg.3695"/>
<keyword evidence="3" id="KW-1185">Reference proteome</keyword>
<organism evidence="2 3">
    <name type="scientific">Stenotrophomonas terrae</name>
    <dbReference type="NCBI Taxonomy" id="405446"/>
    <lineage>
        <taxon>Bacteria</taxon>
        <taxon>Pseudomonadati</taxon>
        <taxon>Pseudomonadota</taxon>
        <taxon>Gammaproteobacteria</taxon>
        <taxon>Lysobacterales</taxon>
        <taxon>Lysobacteraceae</taxon>
        <taxon>Stenotrophomonas</taxon>
    </lineage>
</organism>
<feature type="transmembrane region" description="Helical" evidence="1">
    <location>
        <begin position="12"/>
        <end position="45"/>
    </location>
</feature>
<feature type="transmembrane region" description="Helical" evidence="1">
    <location>
        <begin position="233"/>
        <end position="253"/>
    </location>
</feature>
<evidence type="ECO:0000313" key="3">
    <source>
        <dbReference type="Proteomes" id="UP000051863"/>
    </source>
</evidence>
<feature type="transmembrane region" description="Helical" evidence="1">
    <location>
        <begin position="82"/>
        <end position="100"/>
    </location>
</feature>
<accession>A0A0R0CAN8</accession>
<proteinExistence type="predicted"/>
<feature type="transmembrane region" description="Helical" evidence="1">
    <location>
        <begin position="343"/>
        <end position="372"/>
    </location>
</feature>
<feature type="transmembrane region" description="Helical" evidence="1">
    <location>
        <begin position="57"/>
        <end position="76"/>
    </location>
</feature>
<dbReference type="AlphaFoldDB" id="A0A0R0CAN8"/>
<evidence type="ECO:0000313" key="2">
    <source>
        <dbReference type="EMBL" id="KRG62248.1"/>
    </source>
</evidence>